<protein>
    <submittedName>
        <fullName evidence="2">Plasmid stabilization protein</fullName>
    </submittedName>
</protein>
<evidence type="ECO:0000313" key="3">
    <source>
        <dbReference type="Proteomes" id="UP000052979"/>
    </source>
</evidence>
<proteinExistence type="predicted"/>
<organism evidence="2 3">
    <name type="scientific">Rathayibacter toxicus</name>
    <dbReference type="NCBI Taxonomy" id="145458"/>
    <lineage>
        <taxon>Bacteria</taxon>
        <taxon>Bacillati</taxon>
        <taxon>Actinomycetota</taxon>
        <taxon>Actinomycetes</taxon>
        <taxon>Micrococcales</taxon>
        <taxon>Microbacteriaceae</taxon>
        <taxon>Rathayibacter</taxon>
    </lineage>
</organism>
<dbReference type="eggNOG" id="COG2026">
    <property type="taxonomic scope" value="Bacteria"/>
</dbReference>
<dbReference type="AlphaFoldDB" id="A0A0C5BB38"/>
<dbReference type="InterPro" id="IPR007712">
    <property type="entry name" value="RelE/ParE_toxin"/>
</dbReference>
<accession>A0A0C5BB38</accession>
<name>A0A0C5BB38_9MICO</name>
<keyword evidence="1" id="KW-1277">Toxin-antitoxin system</keyword>
<comment type="caution">
    <text evidence="2">The sequence shown here is derived from an EMBL/GenBank/DDBJ whole genome shotgun (WGS) entry which is preliminary data.</text>
</comment>
<dbReference type="RefSeq" id="WP_042734292.1">
    <property type="nucleotide sequence ID" value="NZ_CP010848.1"/>
</dbReference>
<evidence type="ECO:0000313" key="2">
    <source>
        <dbReference type="EMBL" id="KKM45026.1"/>
    </source>
</evidence>
<evidence type="ECO:0000256" key="1">
    <source>
        <dbReference type="ARBA" id="ARBA00022649"/>
    </source>
</evidence>
<dbReference type="KEGG" id="rtc:APU90_07830"/>
<dbReference type="InterPro" id="IPR035093">
    <property type="entry name" value="RelE/ParE_toxin_dom_sf"/>
</dbReference>
<dbReference type="KEGG" id="rtx:TI83_09245"/>
<dbReference type="InterPro" id="IPR052747">
    <property type="entry name" value="TA_system_RelE_toxin"/>
</dbReference>
<dbReference type="PATRIC" id="fig|145458.7.peg.2104"/>
<dbReference type="SUPFAM" id="SSF143011">
    <property type="entry name" value="RelE-like"/>
    <property type="match status" value="1"/>
</dbReference>
<dbReference type="GeneID" id="93666502"/>
<sequence length="86" mass="9820">MSKYRIELRPATLKALRKVDPQDRRRIQGAIALLGEDPRPPGAKALQGRDGLRVRVGNYRIIYTVQDDVLLIVVVTLGHRKDVYDR</sequence>
<dbReference type="EMBL" id="LBFI01000049">
    <property type="protein sequence ID" value="KKM45026.1"/>
    <property type="molecule type" value="Genomic_DNA"/>
</dbReference>
<dbReference type="PANTHER" id="PTHR38813:SF1">
    <property type="entry name" value="TOXIN RELE1-RELATED"/>
    <property type="match status" value="1"/>
</dbReference>
<dbReference type="Pfam" id="PF05016">
    <property type="entry name" value="ParE_toxin"/>
    <property type="match status" value="1"/>
</dbReference>
<dbReference type="STRING" id="145458.APU90_07830"/>
<gene>
    <name evidence="2" type="ORF">VT73_07985</name>
</gene>
<dbReference type="Gene3D" id="3.30.2310.20">
    <property type="entry name" value="RelE-like"/>
    <property type="match status" value="1"/>
</dbReference>
<dbReference type="PANTHER" id="PTHR38813">
    <property type="match status" value="1"/>
</dbReference>
<keyword evidence="3" id="KW-1185">Reference proteome</keyword>
<dbReference type="Proteomes" id="UP000052979">
    <property type="component" value="Unassembled WGS sequence"/>
</dbReference>
<reference evidence="2 3" key="1">
    <citation type="submission" date="2015-04" db="EMBL/GenBank/DDBJ databases">
        <title>Draft genome sequence of Rathayibacter toxicus strain FH-142 (AKA 70134 or CS 32), a Western Australian isolate.</title>
        <authorList>
            <consortium name="Consortium for Microbial Forensics and Genomics (microFORGE)"/>
            <person name="Knight B.M."/>
            <person name="Roberts D.P."/>
            <person name="Lin D."/>
            <person name="Hari K."/>
            <person name="Fletcher J."/>
            <person name="Melcher U."/>
            <person name="Blagden T."/>
            <person name="Luster D.G."/>
            <person name="Sechler A.J."/>
            <person name="Schneider W.L."/>
            <person name="Winegar R.A."/>
        </authorList>
    </citation>
    <scope>NUCLEOTIDE SEQUENCE [LARGE SCALE GENOMIC DNA]</scope>
    <source>
        <strain evidence="2 3">FH142</strain>
    </source>
</reference>